<keyword evidence="4" id="KW-0508">mRNA splicing</keyword>
<feature type="compositionally biased region" description="Low complexity" evidence="6">
    <location>
        <begin position="199"/>
        <end position="215"/>
    </location>
</feature>
<comment type="subcellular location">
    <subcellularLocation>
        <location evidence="1">Nucleus</location>
    </subcellularLocation>
</comment>
<accession>A0ABQ7K824</accession>
<dbReference type="Proteomes" id="UP001194696">
    <property type="component" value="Unassembled WGS sequence"/>
</dbReference>
<dbReference type="PANTHER" id="PTHR39267:SF1">
    <property type="entry name" value="SURVIVAL MOTOR NEURON PROTEIN"/>
    <property type="match status" value="1"/>
</dbReference>
<dbReference type="Pfam" id="PF20636">
    <property type="entry name" value="SMN_G2-BD"/>
    <property type="match status" value="1"/>
</dbReference>
<evidence type="ECO:0000313" key="8">
    <source>
        <dbReference type="EMBL" id="KAG0292692.1"/>
    </source>
</evidence>
<dbReference type="PANTHER" id="PTHR39267">
    <property type="entry name" value="SURVIVAL MOTOR NEURON-LIKE PROTEIN 1"/>
    <property type="match status" value="1"/>
</dbReference>
<dbReference type="CDD" id="cd22852">
    <property type="entry name" value="SMN_C"/>
    <property type="match status" value="1"/>
</dbReference>
<proteinExistence type="inferred from homology"/>
<evidence type="ECO:0000256" key="6">
    <source>
        <dbReference type="SAM" id="MobiDB-lite"/>
    </source>
</evidence>
<dbReference type="InterPro" id="IPR049481">
    <property type="entry name" value="SMN_G2-BD"/>
</dbReference>
<comment type="similarity">
    <text evidence="2">Belongs to the SMN family.</text>
</comment>
<evidence type="ECO:0000256" key="4">
    <source>
        <dbReference type="ARBA" id="ARBA00023187"/>
    </source>
</evidence>
<feature type="region of interest" description="Disordered" evidence="6">
    <location>
        <begin position="236"/>
        <end position="333"/>
    </location>
</feature>
<reference evidence="8 9" key="1">
    <citation type="journal article" date="2020" name="Fungal Divers.">
        <title>Resolving the Mortierellaceae phylogeny through synthesis of multi-gene phylogenetics and phylogenomics.</title>
        <authorList>
            <person name="Vandepol N."/>
            <person name="Liber J."/>
            <person name="Desiro A."/>
            <person name="Na H."/>
            <person name="Kennedy M."/>
            <person name="Barry K."/>
            <person name="Grigoriev I.V."/>
            <person name="Miller A.N."/>
            <person name="O'Donnell K."/>
            <person name="Stajich J.E."/>
            <person name="Bonito G."/>
        </authorList>
    </citation>
    <scope>NUCLEOTIDE SEQUENCE [LARGE SCALE GENOMIC DNA]</scope>
    <source>
        <strain evidence="8 9">AD045</strain>
    </source>
</reference>
<evidence type="ECO:0000256" key="2">
    <source>
        <dbReference type="ARBA" id="ARBA00005371"/>
    </source>
</evidence>
<sequence length="483" mass="51986">MAEEFEEEYYDDEEGEDYNEEEHDTEYGYNENGGEDGDIQVGEEIDLTHEEVWDDSALIEAWDMAVKQYEVYHSKTKPIVNPKDNPKDKIAKSLTSSSSIKHKHTDSAPQSSTSSTKRTKLTHTNGTSTVSQLTRSEPDSTPTPTAAQTQQQPSQGTNSQYDVSERKPSFKKADKPSFNHHEERREEFEKEKAQKAKESSSNAKTVATSSSTSYVPPVPTVDAATIAYYRQLGYYYDPSYAGADGPEAAWQGEEHRQDGDEGGDQSQSQEQQDQLRHQQEHGHDVSGNNVKAAGNSKVSGSAHTSHGSGTLSSKTKHASTSATSRAGHKNRAAYPIPNPYVPGATMHPSPLYSSLHGFYPGYYPGHLPPAPPSHILPGVPTAAAGPEGGGGFGFSVPPGMPGIPGMPGMAPLGWNGPSGSTSFRHGAAAAAGRGMMPPPPFPPHSGGGGAFSGSKMDDEALGNLIMAWYFSGYYTGLYQAQRR</sequence>
<dbReference type="InterPro" id="IPR040424">
    <property type="entry name" value="Smn1"/>
</dbReference>
<evidence type="ECO:0000313" key="9">
    <source>
        <dbReference type="Proteomes" id="UP001194696"/>
    </source>
</evidence>
<comment type="caution">
    <text evidence="8">The sequence shown here is derived from an EMBL/GenBank/DDBJ whole genome shotgun (WGS) entry which is preliminary data.</text>
</comment>
<dbReference type="CDD" id="cd22851">
    <property type="entry name" value="SMN_N"/>
    <property type="match status" value="1"/>
</dbReference>
<gene>
    <name evidence="8" type="ORF">BGZ96_003810</name>
</gene>
<dbReference type="InterPro" id="IPR047313">
    <property type="entry name" value="SMN_C"/>
</dbReference>
<evidence type="ECO:0000259" key="7">
    <source>
        <dbReference type="Pfam" id="PF20636"/>
    </source>
</evidence>
<keyword evidence="3" id="KW-0507">mRNA processing</keyword>
<feature type="compositionally biased region" description="Low complexity" evidence="6">
    <location>
        <begin position="299"/>
        <end position="324"/>
    </location>
</feature>
<keyword evidence="5" id="KW-0539">Nucleus</keyword>
<feature type="compositionally biased region" description="Polar residues" evidence="6">
    <location>
        <begin position="125"/>
        <end position="135"/>
    </location>
</feature>
<evidence type="ECO:0000256" key="5">
    <source>
        <dbReference type="ARBA" id="ARBA00023242"/>
    </source>
</evidence>
<name>A0ABQ7K824_9FUNG</name>
<keyword evidence="9" id="KW-1185">Reference proteome</keyword>
<evidence type="ECO:0000256" key="1">
    <source>
        <dbReference type="ARBA" id="ARBA00004123"/>
    </source>
</evidence>
<protein>
    <recommendedName>
        <fullName evidence="7">Survival Motor Neuron Gemin2-binding domain-containing protein</fullName>
    </recommendedName>
</protein>
<feature type="domain" description="Survival Motor Neuron Gemin2-binding" evidence="7">
    <location>
        <begin position="50"/>
        <end position="69"/>
    </location>
</feature>
<dbReference type="EMBL" id="JAAAIM010000186">
    <property type="protein sequence ID" value="KAG0292692.1"/>
    <property type="molecule type" value="Genomic_DNA"/>
</dbReference>
<feature type="compositionally biased region" description="Acidic residues" evidence="6">
    <location>
        <begin position="1"/>
        <end position="24"/>
    </location>
</feature>
<evidence type="ECO:0000256" key="3">
    <source>
        <dbReference type="ARBA" id="ARBA00022664"/>
    </source>
</evidence>
<feature type="region of interest" description="Disordered" evidence="6">
    <location>
        <begin position="1"/>
        <end position="39"/>
    </location>
</feature>
<feature type="compositionally biased region" description="Low complexity" evidence="6">
    <location>
        <begin position="140"/>
        <end position="160"/>
    </location>
</feature>
<organism evidence="8 9">
    <name type="scientific">Linnemannia gamsii</name>
    <dbReference type="NCBI Taxonomy" id="64522"/>
    <lineage>
        <taxon>Eukaryota</taxon>
        <taxon>Fungi</taxon>
        <taxon>Fungi incertae sedis</taxon>
        <taxon>Mucoromycota</taxon>
        <taxon>Mortierellomycotina</taxon>
        <taxon>Mortierellomycetes</taxon>
        <taxon>Mortierellales</taxon>
        <taxon>Mortierellaceae</taxon>
        <taxon>Linnemannia</taxon>
    </lineage>
</organism>
<feature type="compositionally biased region" description="Basic and acidic residues" evidence="6">
    <location>
        <begin position="273"/>
        <end position="284"/>
    </location>
</feature>
<dbReference type="Pfam" id="PF20635">
    <property type="entry name" value="SMN_YG-box"/>
    <property type="match status" value="1"/>
</dbReference>
<feature type="region of interest" description="Disordered" evidence="6">
    <location>
        <begin position="73"/>
        <end position="220"/>
    </location>
</feature>
<feature type="compositionally biased region" description="Basic and acidic residues" evidence="6">
    <location>
        <begin position="163"/>
        <end position="198"/>
    </location>
</feature>